<dbReference type="STRING" id="443156.SAMN04489867_0697"/>
<evidence type="ECO:0000259" key="5">
    <source>
        <dbReference type="Pfam" id="PF00251"/>
    </source>
</evidence>
<dbReference type="EC" id="3.2.1.26" evidence="2"/>
<feature type="domain" description="Glycosyl hydrolase family 32 N-terminal" evidence="5">
    <location>
        <begin position="2"/>
        <end position="283"/>
    </location>
</feature>
<dbReference type="InterPro" id="IPR051214">
    <property type="entry name" value="GH32_Enzymes"/>
</dbReference>
<dbReference type="Pfam" id="PF00251">
    <property type="entry name" value="Glyco_hydro_32N"/>
    <property type="match status" value="1"/>
</dbReference>
<dbReference type="AlphaFoldDB" id="A0A1H0MSB2"/>
<keyword evidence="7" id="KW-1185">Reference proteome</keyword>
<dbReference type="Proteomes" id="UP000199077">
    <property type="component" value="Chromosome I"/>
</dbReference>
<sequence length="400" mass="43082">MHLTAERGWVNDPLAPTWDGSRYHLFFQYVPDSTQWRTGCHWGHAVSDDLLHWRELDVALAPGDGDDGVWSGSLVRHPGGWRIFYTSVDAADQQLGRVRWADSPTLDGPWTKGEVVAETPRGLGVTAFRDPFVVAEPGGWRMLVGLSLDHAVAAVATWSSPDLSRWTYEGLAASRPSSQVDPVWTGSLWECPQLVEVGGRRHLVVSAWHDGLLHHVAAAPAGPDPTVLAPAQWQQLTAGSGYYAPASFVDAEGEPGLVFWLRGLHDDEAVRAGALSVPHRLGRNGDRLVLRLHPAVTTAARSRRDGSNAALAEPSDLAVAPFRARAGGATVLTVSYDDGRVVVEVGETRESVEAPSAGVQVLVDGPCTEVVTLGGAVAHTLPGPTWWDDDADGASWRWLP</sequence>
<dbReference type="GO" id="GO:0004564">
    <property type="term" value="F:beta-fructofuranosidase activity"/>
    <property type="evidence" value="ECO:0007669"/>
    <property type="project" value="UniProtKB-EC"/>
</dbReference>
<protein>
    <recommendedName>
        <fullName evidence="2">beta-fructofuranosidase</fullName>
        <ecNumber evidence="2">3.2.1.26</ecNumber>
    </recommendedName>
</protein>
<organism evidence="6 7">
    <name type="scientific">Pedococcus dokdonensis</name>
    <dbReference type="NCBI Taxonomy" id="443156"/>
    <lineage>
        <taxon>Bacteria</taxon>
        <taxon>Bacillati</taxon>
        <taxon>Actinomycetota</taxon>
        <taxon>Actinomycetes</taxon>
        <taxon>Micrococcales</taxon>
        <taxon>Intrasporangiaceae</taxon>
        <taxon>Pedococcus</taxon>
    </lineage>
</organism>
<evidence type="ECO:0000313" key="6">
    <source>
        <dbReference type="EMBL" id="SDO83020.1"/>
    </source>
</evidence>
<dbReference type="InterPro" id="IPR013148">
    <property type="entry name" value="Glyco_hydro_32_N"/>
</dbReference>
<evidence type="ECO:0000313" key="7">
    <source>
        <dbReference type="Proteomes" id="UP000199077"/>
    </source>
</evidence>
<keyword evidence="3" id="KW-0378">Hydrolase</keyword>
<dbReference type="GO" id="GO:0005975">
    <property type="term" value="P:carbohydrate metabolic process"/>
    <property type="evidence" value="ECO:0007669"/>
    <property type="project" value="InterPro"/>
</dbReference>
<evidence type="ECO:0000256" key="4">
    <source>
        <dbReference type="ARBA" id="ARBA00023295"/>
    </source>
</evidence>
<dbReference type="InterPro" id="IPR023296">
    <property type="entry name" value="Glyco_hydro_beta-prop_sf"/>
</dbReference>
<name>A0A1H0MSB2_9MICO</name>
<evidence type="ECO:0000256" key="3">
    <source>
        <dbReference type="ARBA" id="ARBA00022801"/>
    </source>
</evidence>
<proteinExistence type="inferred from homology"/>
<evidence type="ECO:0000256" key="1">
    <source>
        <dbReference type="ARBA" id="ARBA00009902"/>
    </source>
</evidence>
<comment type="similarity">
    <text evidence="1">Belongs to the glycosyl hydrolase 32 family.</text>
</comment>
<dbReference type="Gene3D" id="2.115.10.20">
    <property type="entry name" value="Glycosyl hydrolase domain, family 43"/>
    <property type="match status" value="1"/>
</dbReference>
<dbReference type="PANTHER" id="PTHR43101">
    <property type="entry name" value="BETA-FRUCTOSIDASE"/>
    <property type="match status" value="1"/>
</dbReference>
<dbReference type="CDD" id="cd08996">
    <property type="entry name" value="GH32_FFase"/>
    <property type="match status" value="1"/>
</dbReference>
<dbReference type="PANTHER" id="PTHR43101:SF1">
    <property type="entry name" value="BETA-FRUCTOSIDASE"/>
    <property type="match status" value="1"/>
</dbReference>
<dbReference type="SMART" id="SM00640">
    <property type="entry name" value="Glyco_32"/>
    <property type="match status" value="1"/>
</dbReference>
<dbReference type="SUPFAM" id="SSF75005">
    <property type="entry name" value="Arabinanase/levansucrase/invertase"/>
    <property type="match status" value="1"/>
</dbReference>
<accession>A0A1H0MSB2</accession>
<dbReference type="InterPro" id="IPR001362">
    <property type="entry name" value="Glyco_hydro_32"/>
</dbReference>
<evidence type="ECO:0000256" key="2">
    <source>
        <dbReference type="ARBA" id="ARBA00012758"/>
    </source>
</evidence>
<reference evidence="7" key="1">
    <citation type="submission" date="2016-10" db="EMBL/GenBank/DDBJ databases">
        <authorList>
            <person name="Varghese N."/>
            <person name="Submissions S."/>
        </authorList>
    </citation>
    <scope>NUCLEOTIDE SEQUENCE [LARGE SCALE GENOMIC DNA]</scope>
    <source>
        <strain evidence="7">DSM 22329</strain>
    </source>
</reference>
<keyword evidence="4" id="KW-0326">Glycosidase</keyword>
<gene>
    <name evidence="6" type="ORF">SAMN04489867_0697</name>
</gene>
<dbReference type="EMBL" id="LT629711">
    <property type="protein sequence ID" value="SDO83020.1"/>
    <property type="molecule type" value="Genomic_DNA"/>
</dbReference>